<evidence type="ECO:0000313" key="2">
    <source>
        <dbReference type="EMBL" id="KAF9522118.1"/>
    </source>
</evidence>
<evidence type="ECO:0000256" key="1">
    <source>
        <dbReference type="SAM" id="Phobius"/>
    </source>
</evidence>
<organism evidence="2 3">
    <name type="scientific">Crepidotus variabilis</name>
    <dbReference type="NCBI Taxonomy" id="179855"/>
    <lineage>
        <taxon>Eukaryota</taxon>
        <taxon>Fungi</taxon>
        <taxon>Dikarya</taxon>
        <taxon>Basidiomycota</taxon>
        <taxon>Agaricomycotina</taxon>
        <taxon>Agaricomycetes</taxon>
        <taxon>Agaricomycetidae</taxon>
        <taxon>Agaricales</taxon>
        <taxon>Agaricineae</taxon>
        <taxon>Crepidotaceae</taxon>
        <taxon>Crepidotus</taxon>
    </lineage>
</organism>
<feature type="transmembrane region" description="Helical" evidence="1">
    <location>
        <begin position="79"/>
        <end position="97"/>
    </location>
</feature>
<keyword evidence="1" id="KW-0472">Membrane</keyword>
<dbReference type="AlphaFoldDB" id="A0A9P6E464"/>
<protein>
    <submittedName>
        <fullName evidence="2">Uncharacterized protein</fullName>
    </submittedName>
</protein>
<reference evidence="2" key="1">
    <citation type="submission" date="2020-11" db="EMBL/GenBank/DDBJ databases">
        <authorList>
            <consortium name="DOE Joint Genome Institute"/>
            <person name="Ahrendt S."/>
            <person name="Riley R."/>
            <person name="Andreopoulos W."/>
            <person name="Labutti K."/>
            <person name="Pangilinan J."/>
            <person name="Ruiz-Duenas F.J."/>
            <person name="Barrasa J.M."/>
            <person name="Sanchez-Garcia M."/>
            <person name="Camarero S."/>
            <person name="Miyauchi S."/>
            <person name="Serrano A."/>
            <person name="Linde D."/>
            <person name="Babiker R."/>
            <person name="Drula E."/>
            <person name="Ayuso-Fernandez I."/>
            <person name="Pacheco R."/>
            <person name="Padilla G."/>
            <person name="Ferreira P."/>
            <person name="Barriuso J."/>
            <person name="Kellner H."/>
            <person name="Castanera R."/>
            <person name="Alfaro M."/>
            <person name="Ramirez L."/>
            <person name="Pisabarro A.G."/>
            <person name="Kuo A."/>
            <person name="Tritt A."/>
            <person name="Lipzen A."/>
            <person name="He G."/>
            <person name="Yan M."/>
            <person name="Ng V."/>
            <person name="Cullen D."/>
            <person name="Martin F."/>
            <person name="Rosso M.-N."/>
            <person name="Henrissat B."/>
            <person name="Hibbett D."/>
            <person name="Martinez A.T."/>
            <person name="Grigoriev I.V."/>
        </authorList>
    </citation>
    <scope>NUCLEOTIDE SEQUENCE</scope>
    <source>
        <strain evidence="2">CBS 506.95</strain>
    </source>
</reference>
<feature type="transmembrane region" description="Helical" evidence="1">
    <location>
        <begin position="109"/>
        <end position="129"/>
    </location>
</feature>
<proteinExistence type="predicted"/>
<keyword evidence="1" id="KW-0812">Transmembrane</keyword>
<dbReference type="EMBL" id="MU157960">
    <property type="protein sequence ID" value="KAF9522118.1"/>
    <property type="molecule type" value="Genomic_DNA"/>
</dbReference>
<feature type="transmembrane region" description="Helical" evidence="1">
    <location>
        <begin position="149"/>
        <end position="173"/>
    </location>
</feature>
<sequence>MIDWTSPQAQHQSAISFGKYIHALTGLFIWELFITSGLEWRILTGKKRLRFPMLFYFGNRYTAAASLICGKAINCQVGYTFLLLTMHISLGLTNITFAIRTVAIWSQSLYIIVSLSSLILGQWGLIIFQTTKVSITKRPGGGCIPMTTYQNWILAIFLYSLFVDSVVIVLTTWKLRVMIGVHTATYTHIIFRQGVGYFLIAFCFNLLAIVFMILDLNFAVEGAFNTTALVTISIAAGRAVRSLSASLSQKNGGMPAVDLLPLDTVELSATLKARGADSQALDHIFMQMERIARSDPLSSSSCCENLPCTNRDATAT</sequence>
<feature type="transmembrane region" description="Helical" evidence="1">
    <location>
        <begin position="20"/>
        <end position="42"/>
    </location>
</feature>
<dbReference type="Proteomes" id="UP000807306">
    <property type="component" value="Unassembled WGS sequence"/>
</dbReference>
<accession>A0A9P6E464</accession>
<keyword evidence="1" id="KW-1133">Transmembrane helix</keyword>
<feature type="transmembrane region" description="Helical" evidence="1">
    <location>
        <begin position="222"/>
        <end position="240"/>
    </location>
</feature>
<comment type="caution">
    <text evidence="2">The sequence shown here is derived from an EMBL/GenBank/DDBJ whole genome shotgun (WGS) entry which is preliminary data.</text>
</comment>
<gene>
    <name evidence="2" type="ORF">CPB83DRAFT_823171</name>
</gene>
<feature type="transmembrane region" description="Helical" evidence="1">
    <location>
        <begin position="194"/>
        <end position="216"/>
    </location>
</feature>
<name>A0A9P6E464_9AGAR</name>
<evidence type="ECO:0000313" key="3">
    <source>
        <dbReference type="Proteomes" id="UP000807306"/>
    </source>
</evidence>
<keyword evidence="3" id="KW-1185">Reference proteome</keyword>